<keyword evidence="20" id="KW-1185">Reference proteome</keyword>
<dbReference type="GeneID" id="92012127"/>
<dbReference type="AlphaFoldDB" id="A0A0G2EU40"/>
<feature type="transmembrane region" description="Helical" evidence="15">
    <location>
        <begin position="140"/>
        <end position="160"/>
    </location>
</feature>
<reference evidence="17 20" key="3">
    <citation type="submission" date="2024-02" db="EMBL/GenBank/DDBJ databases">
        <title>De novo assembly and annotation of 12 fungi associated with fruit tree decline syndrome in Ontario, Canada.</title>
        <authorList>
            <person name="Sulman M."/>
            <person name="Ellouze W."/>
            <person name="Ilyukhin E."/>
        </authorList>
    </citation>
    <scope>NUCLEOTIDE SEQUENCE [LARGE SCALE GENOMIC DNA]</scope>
    <source>
        <strain evidence="17 20">FDS-637</strain>
    </source>
</reference>
<evidence type="ECO:0000256" key="1">
    <source>
        <dbReference type="ARBA" id="ARBA00004123"/>
    </source>
</evidence>
<evidence type="ECO:0000256" key="14">
    <source>
        <dbReference type="SAM" id="MobiDB-lite"/>
    </source>
</evidence>
<evidence type="ECO:0000313" key="20">
    <source>
        <dbReference type="Proteomes" id="UP001430584"/>
    </source>
</evidence>
<evidence type="ECO:0000256" key="3">
    <source>
        <dbReference type="ARBA" id="ARBA00004651"/>
    </source>
</evidence>
<feature type="domain" description="Myosin-binding" evidence="16">
    <location>
        <begin position="151"/>
        <end position="431"/>
    </location>
</feature>
<dbReference type="GO" id="GO:0005634">
    <property type="term" value="C:nucleus"/>
    <property type="evidence" value="ECO:0007669"/>
    <property type="project" value="UniProtKB-SubCell"/>
</dbReference>
<evidence type="ECO:0000256" key="10">
    <source>
        <dbReference type="ARBA" id="ARBA00023054"/>
    </source>
</evidence>
<accession>A0A0G2EU40</accession>
<evidence type="ECO:0000256" key="15">
    <source>
        <dbReference type="SAM" id="Phobius"/>
    </source>
</evidence>
<dbReference type="EMBL" id="LAQI01000033">
    <property type="protein sequence ID" value="KKY26222.1"/>
    <property type="molecule type" value="Genomic_DNA"/>
</dbReference>
<keyword evidence="8" id="KW-0965">Cell junction</keyword>
<reference evidence="18 19" key="2">
    <citation type="submission" date="2015-05" db="EMBL/GenBank/DDBJ databases">
        <title>Distinctive expansion of gene families associated with plant cell wall degradation and secondary metabolism in the genomes of grapevine trunk pathogens.</title>
        <authorList>
            <person name="Lawrence D.P."/>
            <person name="Travadon R."/>
            <person name="Rolshausen P.E."/>
            <person name="Baumgartner K."/>
        </authorList>
    </citation>
    <scope>NUCLEOTIDE SEQUENCE [LARGE SCALE GENOMIC DNA]</scope>
    <source>
        <strain evidence="18">DS831</strain>
    </source>
</reference>
<keyword evidence="9 15" id="KW-1133">Transmembrane helix</keyword>
<keyword evidence="12" id="KW-0539">Nucleus</keyword>
<dbReference type="EMBL" id="JAJVCZ030000008">
    <property type="protein sequence ID" value="KAL0257232.1"/>
    <property type="molecule type" value="Genomic_DNA"/>
</dbReference>
<name>A0A0G2EU40_9PEZI</name>
<keyword evidence="10 13" id="KW-0175">Coiled coil</keyword>
<evidence type="ECO:0000256" key="6">
    <source>
        <dbReference type="ARBA" id="ARBA00022475"/>
    </source>
</evidence>
<evidence type="ECO:0000313" key="17">
    <source>
        <dbReference type="EMBL" id="KAL0257232.1"/>
    </source>
</evidence>
<dbReference type="Proteomes" id="UP000034182">
    <property type="component" value="Unassembled WGS sequence"/>
</dbReference>
<feature type="transmembrane region" description="Helical" evidence="15">
    <location>
        <begin position="172"/>
        <end position="191"/>
    </location>
</feature>
<evidence type="ECO:0000256" key="9">
    <source>
        <dbReference type="ARBA" id="ARBA00022989"/>
    </source>
</evidence>
<dbReference type="InterPro" id="IPR026859">
    <property type="entry name" value="Myosin-bd"/>
</dbReference>
<evidence type="ECO:0000256" key="7">
    <source>
        <dbReference type="ARBA" id="ARBA00022692"/>
    </source>
</evidence>
<feature type="compositionally biased region" description="Basic and acidic residues" evidence="14">
    <location>
        <begin position="30"/>
        <end position="39"/>
    </location>
</feature>
<feature type="coiled-coil region" evidence="13">
    <location>
        <begin position="417"/>
        <end position="444"/>
    </location>
</feature>
<evidence type="ECO:0000256" key="2">
    <source>
        <dbReference type="ARBA" id="ARBA00004536"/>
    </source>
</evidence>
<dbReference type="PANTHER" id="PTHR15989">
    <property type="entry name" value="VEZATIN"/>
    <property type="match status" value="1"/>
</dbReference>
<dbReference type="RefSeq" id="XP_066630261.1">
    <property type="nucleotide sequence ID" value="XM_066779457.1"/>
</dbReference>
<comment type="similarity">
    <text evidence="4">Belongs to the vezatin family.</text>
</comment>
<evidence type="ECO:0000313" key="19">
    <source>
        <dbReference type="Proteomes" id="UP000034182"/>
    </source>
</evidence>
<evidence type="ECO:0000259" key="16">
    <source>
        <dbReference type="Pfam" id="PF12632"/>
    </source>
</evidence>
<dbReference type="GO" id="GO:0017022">
    <property type="term" value="F:myosin binding"/>
    <property type="evidence" value="ECO:0007669"/>
    <property type="project" value="InterPro"/>
</dbReference>
<proteinExistence type="inferred from homology"/>
<dbReference type="GO" id="GO:0098609">
    <property type="term" value="P:cell-cell adhesion"/>
    <property type="evidence" value="ECO:0007669"/>
    <property type="project" value="InterPro"/>
</dbReference>
<dbReference type="GO" id="GO:0005886">
    <property type="term" value="C:plasma membrane"/>
    <property type="evidence" value="ECO:0007669"/>
    <property type="project" value="UniProtKB-SubCell"/>
</dbReference>
<dbReference type="Pfam" id="PF12632">
    <property type="entry name" value="Vezatin"/>
    <property type="match status" value="1"/>
</dbReference>
<gene>
    <name evidence="17" type="ORF">SLS55_008042</name>
    <name evidence="18" type="ORF">UCDDS831_g01733</name>
</gene>
<evidence type="ECO:0000256" key="8">
    <source>
        <dbReference type="ARBA" id="ARBA00022949"/>
    </source>
</evidence>
<keyword evidence="7 15" id="KW-0812">Transmembrane</keyword>
<dbReference type="Proteomes" id="UP001430584">
    <property type="component" value="Unassembled WGS sequence"/>
</dbReference>
<keyword evidence="11 15" id="KW-0472">Membrane</keyword>
<feature type="compositionally biased region" description="Low complexity" evidence="14">
    <location>
        <begin position="532"/>
        <end position="546"/>
    </location>
</feature>
<feature type="region of interest" description="Disordered" evidence="14">
    <location>
        <begin position="16"/>
        <end position="57"/>
    </location>
</feature>
<dbReference type="PANTHER" id="PTHR15989:SF5">
    <property type="entry name" value="VEZATIN"/>
    <property type="match status" value="1"/>
</dbReference>
<sequence>MENIIYEDSPLAAYLEGEGTGEPGWVASVDDDRKSDKSQETSFAPRGPSSLQSKLRKKLPRPLKLPQRGSVHRLQNAYSRAVNSRLGSADNTRFLEHFRFTIVSSQLLSENSGQTAFKVPSGPADGSAQTVEYKGGSINVTGAAATGVGAFFVVSLLHWARESKQGGFNKGRLLVVVMATAVGLTVAYAHARRQWLQNLRHRAVAAASAVVSNLQALDTSVSSAVMLVQEVELVSRGYRLSTPMPPITRLDDKSQIKRCVRLRRSLRSTFAATLPAFADECATLRVLVEPDDLERYLDVYDITSQDMQEAALGYSEDEFEDGESLKALRIWQYRLVTLRRIFLCSLLALEADGDSEDFARWRPAINAMERLTELSGKWCEKLTRILGEEEQFALPSPQPKAPSTPGKEKIRASVRQMSALSQGIRGLQAKMQILREESSKSLEESVEVTELGSTLMSQYDSIGADLKNLVQAWEAGKTSLALNIDRQERRISQASSGGLRSPVPSLGGLTAVDEMGSPSDALRALNGDLPLSNNRNSGSSAASNSGSDEEIFEAIAMPRTRMSMTREERMAKIQEDRVRQVSLREQRDANTSMLRELESVISLRPGQKKPRPATYGGRVSSY</sequence>
<feature type="region of interest" description="Disordered" evidence="14">
    <location>
        <begin position="492"/>
        <end position="550"/>
    </location>
</feature>
<keyword evidence="6" id="KW-1003">Cell membrane</keyword>
<comment type="subcellular location">
    <subcellularLocation>
        <location evidence="2">Cell junction</location>
        <location evidence="2">Adherens junction</location>
    </subcellularLocation>
    <subcellularLocation>
        <location evidence="3">Cell membrane</location>
        <topology evidence="3">Multi-pass membrane protein</topology>
    </subcellularLocation>
    <subcellularLocation>
        <location evidence="1">Nucleus</location>
    </subcellularLocation>
</comment>
<evidence type="ECO:0000313" key="18">
    <source>
        <dbReference type="EMBL" id="KKY26222.1"/>
    </source>
</evidence>
<organism evidence="18 19">
    <name type="scientific">Diplodia seriata</name>
    <dbReference type="NCBI Taxonomy" id="420778"/>
    <lineage>
        <taxon>Eukaryota</taxon>
        <taxon>Fungi</taxon>
        <taxon>Dikarya</taxon>
        <taxon>Ascomycota</taxon>
        <taxon>Pezizomycotina</taxon>
        <taxon>Dothideomycetes</taxon>
        <taxon>Dothideomycetes incertae sedis</taxon>
        <taxon>Botryosphaeriales</taxon>
        <taxon>Botryosphaeriaceae</taxon>
        <taxon>Diplodia</taxon>
    </lineage>
</organism>
<evidence type="ECO:0000256" key="11">
    <source>
        <dbReference type="ARBA" id="ARBA00023136"/>
    </source>
</evidence>
<comment type="caution">
    <text evidence="18">The sequence shown here is derived from an EMBL/GenBank/DDBJ whole genome shotgun (WGS) entry which is preliminary data.</text>
</comment>
<evidence type="ECO:0000256" key="4">
    <source>
        <dbReference type="ARBA" id="ARBA00007245"/>
    </source>
</evidence>
<reference evidence="18 19" key="1">
    <citation type="submission" date="2015-03" db="EMBL/GenBank/DDBJ databases">
        <authorList>
            <person name="Morales-Cruz A."/>
            <person name="Amrine K.C."/>
            <person name="Cantu D."/>
        </authorList>
    </citation>
    <scope>NUCLEOTIDE SEQUENCE [LARGE SCALE GENOMIC DNA]</scope>
    <source>
        <strain evidence="18">DS831</strain>
    </source>
</reference>
<dbReference type="InterPro" id="IPR026858">
    <property type="entry name" value="Vezatin"/>
</dbReference>
<evidence type="ECO:0000256" key="12">
    <source>
        <dbReference type="ARBA" id="ARBA00023242"/>
    </source>
</evidence>
<evidence type="ECO:0000256" key="5">
    <source>
        <dbReference type="ARBA" id="ARBA00018125"/>
    </source>
</evidence>
<evidence type="ECO:0000256" key="13">
    <source>
        <dbReference type="SAM" id="Coils"/>
    </source>
</evidence>
<protein>
    <recommendedName>
        <fullName evidence="5">Vezatin</fullName>
    </recommendedName>
</protein>